<reference evidence="2 3" key="1">
    <citation type="submission" date="2015-09" db="EMBL/GenBank/DDBJ databases">
        <authorList>
            <consortium name="Swine Surveillance"/>
        </authorList>
    </citation>
    <scope>NUCLEOTIDE SEQUENCE [LARGE SCALE GENOMIC DNA]</scope>
    <source>
        <strain evidence="2 3">CECT 4357</strain>
    </source>
</reference>
<sequence length="438" mass="48025">MIRTIAHLIFAVVIATLPQTPSAQEVQFGANLRSLDFAKVFDTAASPERMKRWDALYATGVTDLVISQALVSPYSPARTARKSGTYLSDMDLENLSGVLSDGGNRDFELTYVSGYGLSNDACASSPDPTEVGKNAANWEYKNIVSRLLDKGIPIHAVNVDGPFLRVIAGSTKGFSCGLGRHGGFNAAQSARIVIVYMKQLRNLINLHPANHGVDVQIALLINLPNWAIAGDPAIPSAGLTGDLVHDVLVKFGAELRADATSVKPLVVDGVVFDYPYTLVTANEPVFKRKTMHVLNRLKTFPPHAINPVLTFITNTAYRHPQSILQGDLQGTAPCVWQTNKIISIKQIPYLPYEGKNGATMPSSCVDEQQAVDQGYWNDSFEYADRLRRPYTDPSSLRARDMQDSDIRATMFLSWFATPVSTLSSIERTIGYVDRLHPN</sequence>
<gene>
    <name evidence="2" type="ORF">TG4357_00985</name>
</gene>
<dbReference type="AlphaFoldDB" id="A0A0P1F7Q3"/>
<accession>A0A0P1F7Q3</accession>
<feature type="chain" id="PRO_5006062355" evidence="1">
    <location>
        <begin position="24"/>
        <end position="438"/>
    </location>
</feature>
<dbReference type="EMBL" id="CYSA01000015">
    <property type="protein sequence ID" value="CUH63959.1"/>
    <property type="molecule type" value="Genomic_DNA"/>
</dbReference>
<name>A0A0P1F7Q3_THAGE</name>
<proteinExistence type="predicted"/>
<feature type="signal peptide" evidence="1">
    <location>
        <begin position="1"/>
        <end position="23"/>
    </location>
</feature>
<organism evidence="2 3">
    <name type="scientific">Thalassovita gelatinovora</name>
    <name type="common">Thalassobius gelatinovorus</name>
    <dbReference type="NCBI Taxonomy" id="53501"/>
    <lineage>
        <taxon>Bacteria</taxon>
        <taxon>Pseudomonadati</taxon>
        <taxon>Pseudomonadota</taxon>
        <taxon>Alphaproteobacteria</taxon>
        <taxon>Rhodobacterales</taxon>
        <taxon>Roseobacteraceae</taxon>
        <taxon>Thalassovita</taxon>
    </lineage>
</organism>
<dbReference type="RefSeq" id="WP_058261765.1">
    <property type="nucleotide sequence ID" value="NZ_CP051181.1"/>
</dbReference>
<keyword evidence="3" id="KW-1185">Reference proteome</keyword>
<protein>
    <submittedName>
        <fullName evidence="2">Uncharacterized protein</fullName>
    </submittedName>
</protein>
<evidence type="ECO:0000313" key="2">
    <source>
        <dbReference type="EMBL" id="CUH63959.1"/>
    </source>
</evidence>
<keyword evidence="1" id="KW-0732">Signal</keyword>
<dbReference type="STRING" id="53501.SAMN04488043_10927"/>
<dbReference type="Proteomes" id="UP000051587">
    <property type="component" value="Unassembled WGS sequence"/>
</dbReference>
<evidence type="ECO:0000313" key="3">
    <source>
        <dbReference type="Proteomes" id="UP000051587"/>
    </source>
</evidence>
<evidence type="ECO:0000256" key="1">
    <source>
        <dbReference type="SAM" id="SignalP"/>
    </source>
</evidence>
<dbReference type="OrthoDB" id="7691371at2"/>